<dbReference type="EMBL" id="CP134146">
    <property type="protein sequence ID" value="WNC67548.1"/>
    <property type="molecule type" value="Genomic_DNA"/>
</dbReference>
<name>A0ABY9TFJ4_9GAMM</name>
<evidence type="ECO:0008006" key="3">
    <source>
        <dbReference type="Google" id="ProtNLM"/>
    </source>
</evidence>
<accession>A0ABY9TFJ4</accession>
<reference evidence="2" key="1">
    <citation type="submission" date="2023-09" db="EMBL/GenBank/DDBJ databases">
        <authorList>
            <person name="Li S."/>
            <person name="Li X."/>
            <person name="Zhang C."/>
            <person name="Zhao Z."/>
        </authorList>
    </citation>
    <scope>NUCLEOTIDE SEQUENCE [LARGE SCALE GENOMIC DNA]</scope>
    <source>
        <strain evidence="2">SQ345</strain>
    </source>
</reference>
<protein>
    <recommendedName>
        <fullName evidence="3">MarR family transcriptional regulator</fullName>
    </recommendedName>
</protein>
<gene>
    <name evidence="1" type="ORF">RI845_13600</name>
</gene>
<evidence type="ECO:0000313" key="1">
    <source>
        <dbReference type="EMBL" id="WNC67548.1"/>
    </source>
</evidence>
<sequence>MSDYLNNNNFSPINNFGTKYGGTASRKASLLFEQKVLIWLSKFKFTNNIIIADLCDMKPTSARDKLRKLANKNLIRKVQCMSVRDNFVYILTQSGVNKLFDNYNIKSPSPWLDVTKVRDKTQATHDLCVQYFCAIQSAINATYSIKSEFELGDLPKIKGRIGNSNVELKHKPDAIIKHAEGSDFSGNWAVEYESVRKSSDRLTEIFTYHYLHSNLDDRERKYWAVHYFFSRFSDLKYYKKILNKVAINRYPVCFTHVDGGEEYDENQEQRDNFLNCFHFHHIHNQLSENFYFRDKAIDINF</sequence>
<dbReference type="RefSeq" id="WP_348386707.1">
    <property type="nucleotide sequence ID" value="NZ_CP134146.1"/>
</dbReference>
<dbReference type="Proteomes" id="UP001248581">
    <property type="component" value="Chromosome"/>
</dbReference>
<evidence type="ECO:0000313" key="2">
    <source>
        <dbReference type="Proteomes" id="UP001248581"/>
    </source>
</evidence>
<proteinExistence type="predicted"/>
<keyword evidence="2" id="KW-1185">Reference proteome</keyword>
<organism evidence="1 2">
    <name type="scientific">Thalassotalea nanhaiensis</name>
    <dbReference type="NCBI Taxonomy" id="3065648"/>
    <lineage>
        <taxon>Bacteria</taxon>
        <taxon>Pseudomonadati</taxon>
        <taxon>Pseudomonadota</taxon>
        <taxon>Gammaproteobacteria</taxon>
        <taxon>Alteromonadales</taxon>
        <taxon>Colwelliaceae</taxon>
        <taxon>Thalassotalea</taxon>
    </lineage>
</organism>